<evidence type="ECO:0000256" key="1">
    <source>
        <dbReference type="SAM" id="Phobius"/>
    </source>
</evidence>
<comment type="caution">
    <text evidence="2">The sequence shown here is derived from an EMBL/GenBank/DDBJ whole genome shotgun (WGS) entry which is preliminary data.</text>
</comment>
<sequence>MSSPRKSSFKNDVWLICDEVDLYAILLTTMRSYGGCFLLISNYIYVGWYGLFKENRLHFFCPGDRYIGLAFNLLVVDFTGYTVLGILILEVAPNS</sequence>
<evidence type="ECO:0000313" key="3">
    <source>
        <dbReference type="Proteomes" id="UP001359559"/>
    </source>
</evidence>
<evidence type="ECO:0000313" key="2">
    <source>
        <dbReference type="EMBL" id="KAK7280435.1"/>
    </source>
</evidence>
<keyword evidence="1" id="KW-0812">Transmembrane</keyword>
<organism evidence="2 3">
    <name type="scientific">Clitoria ternatea</name>
    <name type="common">Butterfly pea</name>
    <dbReference type="NCBI Taxonomy" id="43366"/>
    <lineage>
        <taxon>Eukaryota</taxon>
        <taxon>Viridiplantae</taxon>
        <taxon>Streptophyta</taxon>
        <taxon>Embryophyta</taxon>
        <taxon>Tracheophyta</taxon>
        <taxon>Spermatophyta</taxon>
        <taxon>Magnoliopsida</taxon>
        <taxon>eudicotyledons</taxon>
        <taxon>Gunneridae</taxon>
        <taxon>Pentapetalae</taxon>
        <taxon>rosids</taxon>
        <taxon>fabids</taxon>
        <taxon>Fabales</taxon>
        <taxon>Fabaceae</taxon>
        <taxon>Papilionoideae</taxon>
        <taxon>50 kb inversion clade</taxon>
        <taxon>NPAAA clade</taxon>
        <taxon>indigoferoid/millettioid clade</taxon>
        <taxon>Phaseoleae</taxon>
        <taxon>Clitoria</taxon>
    </lineage>
</organism>
<keyword evidence="1" id="KW-0472">Membrane</keyword>
<dbReference type="Proteomes" id="UP001359559">
    <property type="component" value="Unassembled WGS sequence"/>
</dbReference>
<reference evidence="2 3" key="1">
    <citation type="submission" date="2024-01" db="EMBL/GenBank/DDBJ databases">
        <title>The genomes of 5 underutilized Papilionoideae crops provide insights into root nodulation and disease resistance.</title>
        <authorList>
            <person name="Yuan L."/>
        </authorList>
    </citation>
    <scope>NUCLEOTIDE SEQUENCE [LARGE SCALE GENOMIC DNA]</scope>
    <source>
        <strain evidence="2">LY-2023</strain>
        <tissue evidence="2">Leaf</tissue>
    </source>
</reference>
<feature type="transmembrane region" description="Helical" evidence="1">
    <location>
        <begin position="20"/>
        <end position="46"/>
    </location>
</feature>
<dbReference type="AlphaFoldDB" id="A0AAN9IK20"/>
<keyword evidence="1" id="KW-1133">Transmembrane helix</keyword>
<dbReference type="EMBL" id="JAYKXN010000006">
    <property type="protein sequence ID" value="KAK7280435.1"/>
    <property type="molecule type" value="Genomic_DNA"/>
</dbReference>
<gene>
    <name evidence="2" type="ORF">RJT34_25499</name>
</gene>
<accession>A0AAN9IK20</accession>
<feature type="transmembrane region" description="Helical" evidence="1">
    <location>
        <begin position="66"/>
        <end position="89"/>
    </location>
</feature>
<keyword evidence="3" id="KW-1185">Reference proteome</keyword>
<protein>
    <submittedName>
        <fullName evidence="2">Uncharacterized protein</fullName>
    </submittedName>
</protein>
<proteinExistence type="predicted"/>
<name>A0AAN9IK20_CLITE</name>